<feature type="transmembrane region" description="Helical" evidence="5">
    <location>
        <begin position="115"/>
        <end position="133"/>
    </location>
</feature>
<dbReference type="PANTHER" id="PTHR48022">
    <property type="entry name" value="PLASTIDIC GLUCOSE TRANSPORTER 4"/>
    <property type="match status" value="1"/>
</dbReference>
<comment type="subcellular location">
    <subcellularLocation>
        <location evidence="1">Membrane</location>
        <topology evidence="1">Multi-pass membrane protein</topology>
    </subcellularLocation>
</comment>
<gene>
    <name evidence="6" type="ORF">BJY01DRAFT_248756</name>
</gene>
<proteinExistence type="predicted"/>
<evidence type="ECO:0000256" key="5">
    <source>
        <dbReference type="SAM" id="Phobius"/>
    </source>
</evidence>
<dbReference type="InterPro" id="IPR005828">
    <property type="entry name" value="MFS_sugar_transport-like"/>
</dbReference>
<dbReference type="SUPFAM" id="SSF103473">
    <property type="entry name" value="MFS general substrate transporter"/>
    <property type="match status" value="1"/>
</dbReference>
<keyword evidence="3 5" id="KW-1133">Transmembrane helix</keyword>
<feature type="transmembrane region" description="Helical" evidence="5">
    <location>
        <begin position="53"/>
        <end position="72"/>
    </location>
</feature>
<evidence type="ECO:0000313" key="7">
    <source>
        <dbReference type="Proteomes" id="UP001610446"/>
    </source>
</evidence>
<dbReference type="InterPro" id="IPR050360">
    <property type="entry name" value="MFS_Sugar_Transporters"/>
</dbReference>
<comment type="caution">
    <text evidence="6">The sequence shown here is derived from an EMBL/GenBank/DDBJ whole genome shotgun (WGS) entry which is preliminary data.</text>
</comment>
<sequence>MVSFYTLTKLGRRVNMLVGACLMGAMMLGVGSATANGSVSLLPAAQNRCVAMLILWYVFFGLSWGPGVWILGGEVGTGQLRERTLLLSSLGSFATSVPINFVNPFVQAAIGGRTAIIYGSFSVGAMAFVYFYLPETKDRSLEELDEMFQQKVPTRAFKHHLCTGLGAQIRELEERDCDGDGDGDAKTKRIEHVEGAV</sequence>
<dbReference type="PANTHER" id="PTHR48022:SF2">
    <property type="entry name" value="PLASTIDIC GLUCOSE TRANSPORTER 4"/>
    <property type="match status" value="1"/>
</dbReference>
<dbReference type="Pfam" id="PF00083">
    <property type="entry name" value="Sugar_tr"/>
    <property type="match status" value="1"/>
</dbReference>
<evidence type="ECO:0000256" key="4">
    <source>
        <dbReference type="ARBA" id="ARBA00023136"/>
    </source>
</evidence>
<name>A0ABR4JT08_9EURO</name>
<dbReference type="Gene3D" id="1.20.1250.20">
    <property type="entry name" value="MFS general substrate transporter like domains"/>
    <property type="match status" value="1"/>
</dbReference>
<keyword evidence="7" id="KW-1185">Reference proteome</keyword>
<feature type="transmembrane region" description="Helical" evidence="5">
    <location>
        <begin position="84"/>
        <end position="103"/>
    </location>
</feature>
<evidence type="ECO:0000256" key="1">
    <source>
        <dbReference type="ARBA" id="ARBA00004141"/>
    </source>
</evidence>
<evidence type="ECO:0000256" key="3">
    <source>
        <dbReference type="ARBA" id="ARBA00022989"/>
    </source>
</evidence>
<evidence type="ECO:0000313" key="6">
    <source>
        <dbReference type="EMBL" id="KAL2843172.1"/>
    </source>
</evidence>
<accession>A0ABR4JT08</accession>
<keyword evidence="4 5" id="KW-0472">Membrane</keyword>
<dbReference type="InterPro" id="IPR036259">
    <property type="entry name" value="MFS_trans_sf"/>
</dbReference>
<evidence type="ECO:0000256" key="2">
    <source>
        <dbReference type="ARBA" id="ARBA00022692"/>
    </source>
</evidence>
<organism evidence="6 7">
    <name type="scientific">Aspergillus pseudoustus</name>
    <dbReference type="NCBI Taxonomy" id="1810923"/>
    <lineage>
        <taxon>Eukaryota</taxon>
        <taxon>Fungi</taxon>
        <taxon>Dikarya</taxon>
        <taxon>Ascomycota</taxon>
        <taxon>Pezizomycotina</taxon>
        <taxon>Eurotiomycetes</taxon>
        <taxon>Eurotiomycetidae</taxon>
        <taxon>Eurotiales</taxon>
        <taxon>Aspergillaceae</taxon>
        <taxon>Aspergillus</taxon>
        <taxon>Aspergillus subgen. Nidulantes</taxon>
    </lineage>
</organism>
<keyword evidence="2 5" id="KW-0812">Transmembrane</keyword>
<evidence type="ECO:0008006" key="8">
    <source>
        <dbReference type="Google" id="ProtNLM"/>
    </source>
</evidence>
<dbReference type="EMBL" id="JBFXLU010000092">
    <property type="protein sequence ID" value="KAL2843172.1"/>
    <property type="molecule type" value="Genomic_DNA"/>
</dbReference>
<reference evidence="6 7" key="1">
    <citation type="submission" date="2024-07" db="EMBL/GenBank/DDBJ databases">
        <title>Section-level genome sequencing and comparative genomics of Aspergillus sections Usti and Cavernicolus.</title>
        <authorList>
            <consortium name="Lawrence Berkeley National Laboratory"/>
            <person name="Nybo J.L."/>
            <person name="Vesth T.C."/>
            <person name="Theobald S."/>
            <person name="Frisvad J.C."/>
            <person name="Larsen T.O."/>
            <person name="Kjaerboelling I."/>
            <person name="Rothschild-Mancinelli K."/>
            <person name="Lyhne E.K."/>
            <person name="Kogle M.E."/>
            <person name="Barry K."/>
            <person name="Clum A."/>
            <person name="Na H."/>
            <person name="Ledsgaard L."/>
            <person name="Lin J."/>
            <person name="Lipzen A."/>
            <person name="Kuo A."/>
            <person name="Riley R."/>
            <person name="Mondo S."/>
            <person name="Labutti K."/>
            <person name="Haridas S."/>
            <person name="Pangalinan J."/>
            <person name="Salamov A.A."/>
            <person name="Simmons B.A."/>
            <person name="Magnuson J.K."/>
            <person name="Chen J."/>
            <person name="Drula E."/>
            <person name="Henrissat B."/>
            <person name="Wiebenga A."/>
            <person name="Lubbers R.J."/>
            <person name="Gomes A.C."/>
            <person name="Makela M.R."/>
            <person name="Stajich J."/>
            <person name="Grigoriev I.V."/>
            <person name="Mortensen U.H."/>
            <person name="De Vries R.P."/>
            <person name="Baker S.E."/>
            <person name="Andersen M.R."/>
        </authorList>
    </citation>
    <scope>NUCLEOTIDE SEQUENCE [LARGE SCALE GENOMIC DNA]</scope>
    <source>
        <strain evidence="6 7">CBS 123904</strain>
    </source>
</reference>
<dbReference type="Proteomes" id="UP001610446">
    <property type="component" value="Unassembled WGS sequence"/>
</dbReference>
<protein>
    <recommendedName>
        <fullName evidence="8">General substrate transporter</fullName>
    </recommendedName>
</protein>